<evidence type="ECO:0000313" key="5">
    <source>
        <dbReference type="EMBL" id="PIL41969.1"/>
    </source>
</evidence>
<reference evidence="5 6" key="1">
    <citation type="submission" date="2017-10" db="EMBL/GenBank/DDBJ databases">
        <title>Massilia psychrophilum sp. nov., a novel purple-pigmented bacterium isolated from Tianshan glacier, Xinjiang Municipality, China.</title>
        <authorList>
            <person name="Wang H."/>
        </authorList>
    </citation>
    <scope>NUCLEOTIDE SEQUENCE [LARGE SCALE GENOMIC DNA]</scope>
    <source>
        <strain evidence="5 6">JCM 30074</strain>
    </source>
</reference>
<sequence>MDYLTKSIELDIKSLSDKGKFSGYGSVFNVVDKGGDIVAPGAFAESLEKWKKSGRMVPMLWQHQTDQPIGGWPTLKEDDHGLFGEDADLWMDDAPYARLAYKGMSTKTITGLSIGYRVKDYSVNKDTGIYTLQKLDLVEISVVTNPMNDDARVADVKCMLEAGRLPSLPEFEKFLREAGFSKSQAAAVANGGLPKLSRGEPGGEKSDEILRLFNEFTLTP</sequence>
<evidence type="ECO:0000259" key="4">
    <source>
        <dbReference type="Pfam" id="PF04586"/>
    </source>
</evidence>
<accession>A0A2G8T7K8</accession>
<dbReference type="InterPro" id="IPR006433">
    <property type="entry name" value="Prohead_protease"/>
</dbReference>
<dbReference type="InterPro" id="IPR054613">
    <property type="entry name" value="Peptidase_S78_dom"/>
</dbReference>
<name>A0A2G8T7K8_9BURK</name>
<dbReference type="GO" id="GO:0008233">
    <property type="term" value="F:peptidase activity"/>
    <property type="evidence" value="ECO:0007669"/>
    <property type="project" value="UniProtKB-KW"/>
</dbReference>
<dbReference type="SUPFAM" id="SSF50789">
    <property type="entry name" value="Herpes virus serine proteinase, assemblin"/>
    <property type="match status" value="1"/>
</dbReference>
<organism evidence="5 6">
    <name type="scientific">Massilia eurypsychrophila</name>
    <dbReference type="NCBI Taxonomy" id="1485217"/>
    <lineage>
        <taxon>Bacteria</taxon>
        <taxon>Pseudomonadati</taxon>
        <taxon>Pseudomonadota</taxon>
        <taxon>Betaproteobacteria</taxon>
        <taxon>Burkholderiales</taxon>
        <taxon>Oxalobacteraceae</taxon>
        <taxon>Telluria group</taxon>
        <taxon>Massilia</taxon>
    </lineage>
</organism>
<evidence type="ECO:0000256" key="3">
    <source>
        <dbReference type="ARBA" id="ARBA00022801"/>
    </source>
</evidence>
<dbReference type="AlphaFoldDB" id="A0A2G8T7K8"/>
<proteinExistence type="predicted"/>
<evidence type="ECO:0000313" key="6">
    <source>
        <dbReference type="Proteomes" id="UP000230390"/>
    </source>
</evidence>
<dbReference type="Pfam" id="PF04586">
    <property type="entry name" value="Peptidase_S78"/>
    <property type="match status" value="1"/>
</dbReference>
<dbReference type="RefSeq" id="WP_099793970.1">
    <property type="nucleotide sequence ID" value="NZ_JBHLYV010000021.1"/>
</dbReference>
<dbReference type="OrthoDB" id="9804926at2"/>
<protein>
    <submittedName>
        <fullName evidence="5">HK97 family phage prohead protease</fullName>
    </submittedName>
</protein>
<dbReference type="GO" id="GO:0006508">
    <property type="term" value="P:proteolysis"/>
    <property type="evidence" value="ECO:0007669"/>
    <property type="project" value="UniProtKB-KW"/>
</dbReference>
<comment type="caution">
    <text evidence="5">The sequence shown here is derived from an EMBL/GenBank/DDBJ whole genome shotgun (WGS) entry which is preliminary data.</text>
</comment>
<dbReference type="Proteomes" id="UP000230390">
    <property type="component" value="Unassembled WGS sequence"/>
</dbReference>
<keyword evidence="1" id="KW-1188">Viral release from host cell</keyword>
<keyword evidence="3" id="KW-0378">Hydrolase</keyword>
<dbReference type="EMBL" id="PDOC01000049">
    <property type="protein sequence ID" value="PIL41969.1"/>
    <property type="molecule type" value="Genomic_DNA"/>
</dbReference>
<dbReference type="NCBIfam" id="TIGR01543">
    <property type="entry name" value="proheadase_HK97"/>
    <property type="match status" value="1"/>
</dbReference>
<keyword evidence="6" id="KW-1185">Reference proteome</keyword>
<gene>
    <name evidence="5" type="ORF">CR105_26795</name>
</gene>
<evidence type="ECO:0000256" key="2">
    <source>
        <dbReference type="ARBA" id="ARBA00022670"/>
    </source>
</evidence>
<keyword evidence="2 5" id="KW-0645">Protease</keyword>
<evidence type="ECO:0000256" key="1">
    <source>
        <dbReference type="ARBA" id="ARBA00022612"/>
    </source>
</evidence>
<feature type="domain" description="Prohead serine protease" evidence="4">
    <location>
        <begin position="10"/>
        <end position="156"/>
    </location>
</feature>